<dbReference type="Pfam" id="PF13774">
    <property type="entry name" value="Longin"/>
    <property type="match status" value="1"/>
</dbReference>
<dbReference type="AlphaFoldDB" id="A0ABD0Z7U4"/>
<dbReference type="SUPFAM" id="SSF64356">
    <property type="entry name" value="SNARE-like"/>
    <property type="match status" value="1"/>
</dbReference>
<evidence type="ECO:0000256" key="6">
    <source>
        <dbReference type="ARBA" id="ARBA00023136"/>
    </source>
</evidence>
<dbReference type="PANTHER" id="PTHR45837">
    <property type="entry name" value="VESICLE-TRAFFICKING PROTEIN SEC22B"/>
    <property type="match status" value="1"/>
</dbReference>
<protein>
    <recommendedName>
        <fullName evidence="10">Longin domain-containing protein</fullName>
    </recommendedName>
</protein>
<keyword evidence="9" id="KW-1133">Transmembrane helix</keyword>
<dbReference type="EMBL" id="JBFDAA010000002">
    <property type="protein sequence ID" value="KAL1139837.1"/>
    <property type="molecule type" value="Genomic_DNA"/>
</dbReference>
<keyword evidence="12" id="KW-1185">Reference proteome</keyword>
<gene>
    <name evidence="11" type="ORF">AAG570_006814</name>
</gene>
<dbReference type="InterPro" id="IPR044565">
    <property type="entry name" value="Sec22"/>
</dbReference>
<dbReference type="Proteomes" id="UP001558652">
    <property type="component" value="Unassembled WGS sequence"/>
</dbReference>
<dbReference type="InterPro" id="IPR010908">
    <property type="entry name" value="Longin_dom"/>
</dbReference>
<dbReference type="GO" id="GO:0005789">
    <property type="term" value="C:endoplasmic reticulum membrane"/>
    <property type="evidence" value="ECO:0007669"/>
    <property type="project" value="UniProtKB-SubCell"/>
</dbReference>
<evidence type="ECO:0000256" key="3">
    <source>
        <dbReference type="ARBA" id="ARBA00008025"/>
    </source>
</evidence>
<comment type="function">
    <text evidence="7">SNARE involved in targeting and fusion of ER-derived transport vesicles with the Golgi complex as well as Golgi-derived retrograde transport vesicles with the ER.</text>
</comment>
<keyword evidence="4" id="KW-0653">Protein transport</keyword>
<keyword evidence="6 9" id="KW-0472">Membrane</keyword>
<evidence type="ECO:0000313" key="12">
    <source>
        <dbReference type="Proteomes" id="UP001558652"/>
    </source>
</evidence>
<feature type="transmembrane region" description="Helical" evidence="9">
    <location>
        <begin position="252"/>
        <end position="269"/>
    </location>
</feature>
<dbReference type="SMART" id="SM01270">
    <property type="entry name" value="Longin"/>
    <property type="match status" value="1"/>
</dbReference>
<dbReference type="GO" id="GO:0015031">
    <property type="term" value="P:protein transport"/>
    <property type="evidence" value="ECO:0007669"/>
    <property type="project" value="UniProtKB-KW"/>
</dbReference>
<dbReference type="PROSITE" id="PS50859">
    <property type="entry name" value="LONGIN"/>
    <property type="match status" value="1"/>
</dbReference>
<dbReference type="GO" id="GO:0005794">
    <property type="term" value="C:Golgi apparatus"/>
    <property type="evidence" value="ECO:0007669"/>
    <property type="project" value="UniProtKB-SubCell"/>
</dbReference>
<reference evidence="11 12" key="1">
    <citation type="submission" date="2024-07" db="EMBL/GenBank/DDBJ databases">
        <title>Chromosome-level genome assembly of the water stick insect Ranatra chinensis (Heteroptera: Nepidae).</title>
        <authorList>
            <person name="Liu X."/>
        </authorList>
    </citation>
    <scope>NUCLEOTIDE SEQUENCE [LARGE SCALE GENOMIC DNA]</scope>
    <source>
        <strain evidence="11">Cailab_2021Rc</strain>
        <tissue evidence="11">Muscle</tissue>
    </source>
</reference>
<comment type="subcellular location">
    <subcellularLocation>
        <location evidence="1">Endoplasmic reticulum membrane</location>
        <topology evidence="1">Single-pass type IV membrane protein</topology>
    </subcellularLocation>
    <subcellularLocation>
        <location evidence="8">Golgi apparatus</location>
        <location evidence="8">cis-Golgi network membrane</location>
    </subcellularLocation>
    <subcellularLocation>
        <location evidence="2">Melanosome</location>
    </subcellularLocation>
</comment>
<keyword evidence="4" id="KW-0813">Transport</keyword>
<sequence>MIVYALIVRTGDSMALSATTDYSDQSDTSLKENIKCVKTVANKAARLPDRCTLNLVQYDIHMISSLGVSYLVMCQSPYPMVLAFSFLSEVMKEFTTKYTSSEVSTVRRPYHFIEFDSYIHKTRQRYNRPQTLTTRINLSDLTGELQQKPPYRLSVTDVQPVQNGYKSLNIPQMGVGPPPRLEPLAWYALISMVPTVLLALLGFYRASSAIQVSSIEEYNGPTPIHALMFAVESACRLFQLYLLLYQSKYRKAESWLCLVVQILCTIVIWELRDLSIQTVFLVTAVFSHVCIITRRLQPKLPDYNV</sequence>
<evidence type="ECO:0000256" key="8">
    <source>
        <dbReference type="ARBA" id="ARBA00024188"/>
    </source>
</evidence>
<comment type="caution">
    <text evidence="11">The sequence shown here is derived from an EMBL/GenBank/DDBJ whole genome shotgun (WGS) entry which is preliminary data.</text>
</comment>
<accession>A0ABD0Z7U4</accession>
<feature type="transmembrane region" description="Helical" evidence="9">
    <location>
        <begin position="184"/>
        <end position="204"/>
    </location>
</feature>
<keyword evidence="5" id="KW-0175">Coiled coil</keyword>
<dbReference type="InterPro" id="IPR059071">
    <property type="entry name" value="SEC22a-c_C"/>
</dbReference>
<evidence type="ECO:0000313" key="11">
    <source>
        <dbReference type="EMBL" id="KAL1139837.1"/>
    </source>
</evidence>
<evidence type="ECO:0000256" key="2">
    <source>
        <dbReference type="ARBA" id="ARBA00004223"/>
    </source>
</evidence>
<dbReference type="InterPro" id="IPR011012">
    <property type="entry name" value="Longin-like_dom_sf"/>
</dbReference>
<evidence type="ECO:0000256" key="9">
    <source>
        <dbReference type="SAM" id="Phobius"/>
    </source>
</evidence>
<organism evidence="11 12">
    <name type="scientific">Ranatra chinensis</name>
    <dbReference type="NCBI Taxonomy" id="642074"/>
    <lineage>
        <taxon>Eukaryota</taxon>
        <taxon>Metazoa</taxon>
        <taxon>Ecdysozoa</taxon>
        <taxon>Arthropoda</taxon>
        <taxon>Hexapoda</taxon>
        <taxon>Insecta</taxon>
        <taxon>Pterygota</taxon>
        <taxon>Neoptera</taxon>
        <taxon>Paraneoptera</taxon>
        <taxon>Hemiptera</taxon>
        <taxon>Heteroptera</taxon>
        <taxon>Panheteroptera</taxon>
        <taxon>Nepomorpha</taxon>
        <taxon>Nepidae</taxon>
        <taxon>Ranatrinae</taxon>
        <taxon>Ranatra</taxon>
    </lineage>
</organism>
<evidence type="ECO:0000256" key="1">
    <source>
        <dbReference type="ARBA" id="ARBA00004163"/>
    </source>
</evidence>
<evidence type="ECO:0000259" key="10">
    <source>
        <dbReference type="PROSITE" id="PS50859"/>
    </source>
</evidence>
<dbReference type="CDD" id="cd14824">
    <property type="entry name" value="Longin"/>
    <property type="match status" value="1"/>
</dbReference>
<keyword evidence="9" id="KW-0812">Transmembrane</keyword>
<proteinExistence type="inferred from homology"/>
<evidence type="ECO:0000256" key="5">
    <source>
        <dbReference type="ARBA" id="ARBA00023054"/>
    </source>
</evidence>
<evidence type="ECO:0000256" key="4">
    <source>
        <dbReference type="ARBA" id="ARBA00022927"/>
    </source>
</evidence>
<evidence type="ECO:0000256" key="7">
    <source>
        <dbReference type="ARBA" id="ARBA00024173"/>
    </source>
</evidence>
<comment type="similarity">
    <text evidence="3">Belongs to the synaptobrevin family.</text>
</comment>
<dbReference type="Gene3D" id="3.30.450.50">
    <property type="entry name" value="Longin domain"/>
    <property type="match status" value="1"/>
</dbReference>
<feature type="domain" description="Longin" evidence="10">
    <location>
        <begin position="6"/>
        <end position="119"/>
    </location>
</feature>
<feature type="transmembrane region" description="Helical" evidence="9">
    <location>
        <begin position="275"/>
        <end position="293"/>
    </location>
</feature>
<name>A0ABD0Z7U4_9HEMI</name>
<dbReference type="Pfam" id="PF25970">
    <property type="entry name" value="SEC22a_C"/>
    <property type="match status" value="1"/>
</dbReference>